<dbReference type="GO" id="GO:0003677">
    <property type="term" value="F:DNA binding"/>
    <property type="evidence" value="ECO:0007669"/>
    <property type="project" value="InterPro"/>
</dbReference>
<proteinExistence type="predicted"/>
<evidence type="ECO:0000313" key="1">
    <source>
        <dbReference type="EMBL" id="HIU57290.1"/>
    </source>
</evidence>
<reference evidence="1" key="2">
    <citation type="journal article" date="2021" name="PeerJ">
        <title>Extensive microbial diversity within the chicken gut microbiome revealed by metagenomics and culture.</title>
        <authorList>
            <person name="Gilroy R."/>
            <person name="Ravi A."/>
            <person name="Getino M."/>
            <person name="Pursley I."/>
            <person name="Horton D.L."/>
            <person name="Alikhan N.F."/>
            <person name="Baker D."/>
            <person name="Gharbi K."/>
            <person name="Hall N."/>
            <person name="Watson M."/>
            <person name="Adriaenssens E.M."/>
            <person name="Foster-Nyarko E."/>
            <person name="Jarju S."/>
            <person name="Secka A."/>
            <person name="Antonio M."/>
            <person name="Oren A."/>
            <person name="Chaudhuri R.R."/>
            <person name="La Ragione R."/>
            <person name="Hildebrand F."/>
            <person name="Pallen M.J."/>
        </authorList>
    </citation>
    <scope>NUCLEOTIDE SEQUENCE</scope>
    <source>
        <strain evidence="1">USAMLcec3-3695</strain>
    </source>
</reference>
<gene>
    <name evidence="1" type="ORF">IAA61_05700</name>
</gene>
<protein>
    <recommendedName>
        <fullName evidence="3">HTH cro/C1-type domain-containing protein</fullName>
    </recommendedName>
</protein>
<organism evidence="1 2">
    <name type="scientific">Candidatus Ornithomonoglobus merdipullorum</name>
    <dbReference type="NCBI Taxonomy" id="2840895"/>
    <lineage>
        <taxon>Bacteria</taxon>
        <taxon>Bacillati</taxon>
        <taxon>Bacillota</taxon>
        <taxon>Clostridia</taxon>
        <taxon>Candidatus Ornithomonoglobus</taxon>
    </lineage>
</organism>
<accession>A0A9D1SEN5</accession>
<comment type="caution">
    <text evidence="1">The sequence shown here is derived from an EMBL/GenBank/DDBJ whole genome shotgun (WGS) entry which is preliminary data.</text>
</comment>
<dbReference type="Gene3D" id="1.10.260.40">
    <property type="entry name" value="lambda repressor-like DNA-binding domains"/>
    <property type="match status" value="1"/>
</dbReference>
<dbReference type="EMBL" id="DVNB01000058">
    <property type="protein sequence ID" value="HIU57290.1"/>
    <property type="molecule type" value="Genomic_DNA"/>
</dbReference>
<dbReference type="Proteomes" id="UP000824109">
    <property type="component" value="Unassembled WGS sequence"/>
</dbReference>
<name>A0A9D1SEN5_9FIRM</name>
<reference evidence="1" key="1">
    <citation type="submission" date="2020-10" db="EMBL/GenBank/DDBJ databases">
        <authorList>
            <person name="Gilroy R."/>
        </authorList>
    </citation>
    <scope>NUCLEOTIDE SEQUENCE</scope>
    <source>
        <strain evidence="1">USAMLcec3-3695</strain>
    </source>
</reference>
<dbReference type="InterPro" id="IPR010982">
    <property type="entry name" value="Lambda_DNA-bd_dom_sf"/>
</dbReference>
<evidence type="ECO:0000313" key="2">
    <source>
        <dbReference type="Proteomes" id="UP000824109"/>
    </source>
</evidence>
<sequence>MDKITNIIKDEIKRQYKNLRRFSEESGIPYSTLSNALARGIGNTAYETVVRICKLLNLRQFYDEDIIIFNDKFKDICAMLSEIDEKGIHTVETVLKMEYNRCIEENTAKEYNGISFESEKVAMLK</sequence>
<dbReference type="AlphaFoldDB" id="A0A9D1SEN5"/>
<evidence type="ECO:0008006" key="3">
    <source>
        <dbReference type="Google" id="ProtNLM"/>
    </source>
</evidence>